<dbReference type="Gene3D" id="3.90.1720.10">
    <property type="entry name" value="endopeptidase domain like (from Nostoc punctiforme)"/>
    <property type="match status" value="1"/>
</dbReference>
<evidence type="ECO:0000256" key="3">
    <source>
        <dbReference type="ARBA" id="ARBA00022801"/>
    </source>
</evidence>
<accession>A0A094PMT9</accession>
<feature type="domain" description="NlpC/P60" evidence="7">
    <location>
        <begin position="273"/>
        <end position="400"/>
    </location>
</feature>
<feature type="coiled-coil region" evidence="5">
    <location>
        <begin position="33"/>
        <end position="82"/>
    </location>
</feature>
<organism evidence="8">
    <name type="scientific">freshwater metagenome</name>
    <dbReference type="NCBI Taxonomy" id="449393"/>
    <lineage>
        <taxon>unclassified sequences</taxon>
        <taxon>metagenomes</taxon>
        <taxon>ecological metagenomes</taxon>
    </lineage>
</organism>
<dbReference type="Gene3D" id="6.10.250.3150">
    <property type="match status" value="1"/>
</dbReference>
<dbReference type="InterPro" id="IPR038765">
    <property type="entry name" value="Papain-like_cys_pep_sf"/>
</dbReference>
<dbReference type="PANTHER" id="PTHR47053">
    <property type="entry name" value="MUREIN DD-ENDOPEPTIDASE MEPH-RELATED"/>
    <property type="match status" value="1"/>
</dbReference>
<comment type="caution">
    <text evidence="8">The sequence shown here is derived from an EMBL/GenBank/DDBJ whole genome shotgun (WGS) entry which is preliminary data.</text>
</comment>
<name>A0A094PMT9_9ZZZZ</name>
<sequence>MKKSFRAISLAVIVVLAVPPVTAVAAPKPTLAEIEAAKKVEAAKKKAADAQAKKLAAANQSLRTLTAKANAATALYRKAQAELALATTAANLAAKHAAETAAAVAEAHATIGRLASNAYIMGGSITDIEPLLSSNGPQDLIDQLSTLSTLGAQNSVALARFKVAEEEARKAKKIADDAKAVQLIATEKVEAAKKVADDAKAEQAKEVAKLQKVQDELMRQLMSARKVRTTLEQQRQLALLEESQANTAIQTGGQKNVWPDRGFKGRSTSRTTQAQRDKAVAFAKTQVLARKPYIWGSEGPNSFDCSGLVYAAYRSAGLGWPNWDRLNSALYSGYTMHVSLKELVPGDLLFYSYKGTISTIHHITIYAGNGMMWEANSKGKGLLYSNIYSIKGLMPFGGRV</sequence>
<feature type="region of interest" description="Disordered" evidence="6">
    <location>
        <begin position="250"/>
        <end position="276"/>
    </location>
</feature>
<dbReference type="PROSITE" id="PS51935">
    <property type="entry name" value="NLPC_P60"/>
    <property type="match status" value="1"/>
</dbReference>
<dbReference type="AlphaFoldDB" id="A0A094PMT9"/>
<evidence type="ECO:0000313" key="8">
    <source>
        <dbReference type="EMBL" id="KGA13025.1"/>
    </source>
</evidence>
<keyword evidence="2" id="KW-0645">Protease</keyword>
<dbReference type="EMBL" id="JNSK01000185">
    <property type="protein sequence ID" value="KGA13025.1"/>
    <property type="molecule type" value="Genomic_DNA"/>
</dbReference>
<keyword evidence="4" id="KW-0788">Thiol protease</keyword>
<dbReference type="SUPFAM" id="SSF54001">
    <property type="entry name" value="Cysteine proteinases"/>
    <property type="match status" value="1"/>
</dbReference>
<reference evidence="8" key="1">
    <citation type="submission" date="2014-05" db="EMBL/GenBank/DDBJ databases">
        <title>Key roles for freshwater Actinobacteria revealed by deep metagenomic sequencing.</title>
        <authorList>
            <person name="Ghai R."/>
            <person name="Mizuno C.M."/>
            <person name="Picazo A."/>
            <person name="Camacho A."/>
            <person name="Rodriguez-Valera F."/>
        </authorList>
    </citation>
    <scope>NUCLEOTIDE SEQUENCE</scope>
</reference>
<evidence type="ECO:0000259" key="7">
    <source>
        <dbReference type="PROSITE" id="PS51935"/>
    </source>
</evidence>
<dbReference type="InterPro" id="IPR000064">
    <property type="entry name" value="NLP_P60_dom"/>
</dbReference>
<gene>
    <name evidence="8" type="ORF">GM50_23265</name>
</gene>
<evidence type="ECO:0000256" key="2">
    <source>
        <dbReference type="ARBA" id="ARBA00022670"/>
    </source>
</evidence>
<dbReference type="GO" id="GO:0006508">
    <property type="term" value="P:proteolysis"/>
    <property type="evidence" value="ECO:0007669"/>
    <property type="project" value="UniProtKB-KW"/>
</dbReference>
<dbReference type="GO" id="GO:0008234">
    <property type="term" value="F:cysteine-type peptidase activity"/>
    <property type="evidence" value="ECO:0007669"/>
    <property type="project" value="UniProtKB-KW"/>
</dbReference>
<evidence type="ECO:0000256" key="1">
    <source>
        <dbReference type="ARBA" id="ARBA00007074"/>
    </source>
</evidence>
<dbReference type="PANTHER" id="PTHR47053:SF1">
    <property type="entry name" value="MUREIN DD-ENDOPEPTIDASE MEPH-RELATED"/>
    <property type="match status" value="1"/>
</dbReference>
<protein>
    <recommendedName>
        <fullName evidence="7">NlpC/P60 domain-containing protein</fullName>
    </recommendedName>
</protein>
<evidence type="ECO:0000256" key="5">
    <source>
        <dbReference type="SAM" id="Coils"/>
    </source>
</evidence>
<dbReference type="InterPro" id="IPR051202">
    <property type="entry name" value="Peptidase_C40"/>
</dbReference>
<evidence type="ECO:0000256" key="6">
    <source>
        <dbReference type="SAM" id="MobiDB-lite"/>
    </source>
</evidence>
<dbReference type="Pfam" id="PF00877">
    <property type="entry name" value="NLPC_P60"/>
    <property type="match status" value="1"/>
</dbReference>
<comment type="similarity">
    <text evidence="1">Belongs to the peptidase C40 family.</text>
</comment>
<keyword evidence="3" id="KW-0378">Hydrolase</keyword>
<proteinExistence type="inferred from homology"/>
<evidence type="ECO:0000256" key="4">
    <source>
        <dbReference type="ARBA" id="ARBA00022807"/>
    </source>
</evidence>
<feature type="coiled-coil region" evidence="5">
    <location>
        <begin position="161"/>
        <end position="234"/>
    </location>
</feature>
<keyword evidence="5" id="KW-0175">Coiled coil</keyword>